<dbReference type="GO" id="GO:0005737">
    <property type="term" value="C:cytoplasm"/>
    <property type="evidence" value="ECO:0007669"/>
    <property type="project" value="UniProtKB-ARBA"/>
</dbReference>
<dbReference type="HAMAP" id="MF_00385">
    <property type="entry name" value="Ribosomal_bS16"/>
    <property type="match status" value="1"/>
</dbReference>
<sequence length="76" mass="8833">MVRIRLQRTGRTKLPAYRVVIADSRNPRDGKFIEIIGHYSPLNDKEFVIKKDRYDHWLGQGAKPSTTIVRLVKKNA</sequence>
<name>A0A2H0BH22_UNCKA</name>
<dbReference type="InterPro" id="IPR000307">
    <property type="entry name" value="Ribosomal_bS16"/>
</dbReference>
<evidence type="ECO:0000313" key="4">
    <source>
        <dbReference type="EMBL" id="PIP56298.1"/>
    </source>
</evidence>
<dbReference type="SUPFAM" id="SSF54565">
    <property type="entry name" value="Ribosomal protein S16"/>
    <property type="match status" value="1"/>
</dbReference>
<dbReference type="GO" id="GO:0006412">
    <property type="term" value="P:translation"/>
    <property type="evidence" value="ECO:0007669"/>
    <property type="project" value="UniProtKB-UniRule"/>
</dbReference>
<dbReference type="InterPro" id="IPR023803">
    <property type="entry name" value="Ribosomal_bS16_dom_sf"/>
</dbReference>
<accession>A0A2H0BH22</accession>
<comment type="caution">
    <text evidence="4">The sequence shown here is derived from an EMBL/GenBank/DDBJ whole genome shotgun (WGS) entry which is preliminary data.</text>
</comment>
<reference evidence="4 5" key="1">
    <citation type="submission" date="2017-09" db="EMBL/GenBank/DDBJ databases">
        <title>Depth-based differentiation of microbial function through sediment-hosted aquifers and enrichment of novel symbionts in the deep terrestrial subsurface.</title>
        <authorList>
            <person name="Probst A.J."/>
            <person name="Ladd B."/>
            <person name="Jarett J.K."/>
            <person name="Geller-Mcgrath D.E."/>
            <person name="Sieber C.M."/>
            <person name="Emerson J.B."/>
            <person name="Anantharaman K."/>
            <person name="Thomas B.C."/>
            <person name="Malmstrom R."/>
            <person name="Stieglmeier M."/>
            <person name="Klingl A."/>
            <person name="Woyke T."/>
            <person name="Ryan C.M."/>
            <person name="Banfield J.F."/>
        </authorList>
    </citation>
    <scope>NUCLEOTIDE SEQUENCE [LARGE SCALE GENOMIC DNA]</scope>
    <source>
        <strain evidence="4">CG22_combo_CG10-13_8_21_14_all_39_12</strain>
    </source>
</reference>
<gene>
    <name evidence="3" type="primary">rpsP</name>
    <name evidence="4" type="ORF">COX05_03765</name>
</gene>
<dbReference type="NCBIfam" id="TIGR00002">
    <property type="entry name" value="S16"/>
    <property type="match status" value="1"/>
</dbReference>
<protein>
    <recommendedName>
        <fullName evidence="3">Small ribosomal subunit protein bS16</fullName>
    </recommendedName>
</protein>
<keyword evidence="2 3" id="KW-0687">Ribonucleoprotein</keyword>
<comment type="similarity">
    <text evidence="3">Belongs to the bacterial ribosomal protein bS16 family.</text>
</comment>
<organism evidence="4 5">
    <name type="scientific">candidate division WWE3 bacterium CG22_combo_CG10-13_8_21_14_all_39_12</name>
    <dbReference type="NCBI Taxonomy" id="1975094"/>
    <lineage>
        <taxon>Bacteria</taxon>
        <taxon>Katanobacteria</taxon>
    </lineage>
</organism>
<dbReference type="Proteomes" id="UP000228495">
    <property type="component" value="Unassembled WGS sequence"/>
</dbReference>
<dbReference type="GO" id="GO:0015935">
    <property type="term" value="C:small ribosomal subunit"/>
    <property type="evidence" value="ECO:0007669"/>
    <property type="project" value="TreeGrafter"/>
</dbReference>
<dbReference type="Pfam" id="PF00886">
    <property type="entry name" value="Ribosomal_S16"/>
    <property type="match status" value="1"/>
</dbReference>
<evidence type="ECO:0000256" key="2">
    <source>
        <dbReference type="ARBA" id="ARBA00023274"/>
    </source>
</evidence>
<evidence type="ECO:0000313" key="5">
    <source>
        <dbReference type="Proteomes" id="UP000228495"/>
    </source>
</evidence>
<proteinExistence type="inferred from homology"/>
<evidence type="ECO:0000256" key="3">
    <source>
        <dbReference type="HAMAP-Rule" id="MF_00385"/>
    </source>
</evidence>
<evidence type="ECO:0000256" key="1">
    <source>
        <dbReference type="ARBA" id="ARBA00022980"/>
    </source>
</evidence>
<dbReference type="Gene3D" id="3.30.1320.10">
    <property type="match status" value="1"/>
</dbReference>
<dbReference type="GO" id="GO:0003735">
    <property type="term" value="F:structural constituent of ribosome"/>
    <property type="evidence" value="ECO:0007669"/>
    <property type="project" value="InterPro"/>
</dbReference>
<keyword evidence="1 3" id="KW-0689">Ribosomal protein</keyword>
<dbReference type="EMBL" id="PCSU01000065">
    <property type="protein sequence ID" value="PIP56298.1"/>
    <property type="molecule type" value="Genomic_DNA"/>
</dbReference>
<dbReference type="PANTHER" id="PTHR12919:SF20">
    <property type="entry name" value="SMALL RIBOSOMAL SUBUNIT PROTEIN BS16M"/>
    <property type="match status" value="1"/>
</dbReference>
<dbReference type="AlphaFoldDB" id="A0A2H0BH22"/>
<dbReference type="PANTHER" id="PTHR12919">
    <property type="entry name" value="30S RIBOSOMAL PROTEIN S16"/>
    <property type="match status" value="1"/>
</dbReference>